<evidence type="ECO:0000256" key="12">
    <source>
        <dbReference type="SAM" id="SignalP"/>
    </source>
</evidence>
<keyword evidence="4 11" id="KW-0812">Transmembrane</keyword>
<dbReference type="Gene3D" id="3.40.50.300">
    <property type="entry name" value="P-loop containing nucleotide triphosphate hydrolases"/>
    <property type="match status" value="1"/>
</dbReference>
<name>A0ABD2T5H2_9SOLN</name>
<dbReference type="Pfam" id="PF01061">
    <property type="entry name" value="ABC2_membrane"/>
    <property type="match status" value="2"/>
</dbReference>
<dbReference type="SUPFAM" id="SSF52540">
    <property type="entry name" value="P-loop containing nucleoside triphosphate hydrolases"/>
    <property type="match status" value="1"/>
</dbReference>
<feature type="transmembrane region" description="Helical" evidence="11">
    <location>
        <begin position="618"/>
        <end position="638"/>
    </location>
</feature>
<dbReference type="GO" id="GO:0005524">
    <property type="term" value="F:ATP binding"/>
    <property type="evidence" value="ECO:0007669"/>
    <property type="project" value="UniProtKB-KW"/>
</dbReference>
<gene>
    <name evidence="14" type="ORF">AABB24_019604</name>
</gene>
<keyword evidence="15" id="KW-1185">Reference proteome</keyword>
<dbReference type="InterPro" id="IPR027417">
    <property type="entry name" value="P-loop_NTPase"/>
</dbReference>
<comment type="subcellular location">
    <subcellularLocation>
        <location evidence="1">Membrane</location>
        <topology evidence="1">Multi-pass membrane protein</topology>
    </subcellularLocation>
</comment>
<feature type="transmembrane region" description="Helical" evidence="11">
    <location>
        <begin position="59"/>
        <end position="78"/>
    </location>
</feature>
<keyword evidence="5" id="KW-0677">Repeat</keyword>
<dbReference type="InterPro" id="IPR034003">
    <property type="entry name" value="ABCG_PDR_2"/>
</dbReference>
<comment type="similarity">
    <text evidence="2">Belongs to the ABC transporter superfamily. ABCG family. PDR (TC 3.A.1.205) subfamily.</text>
</comment>
<dbReference type="InterPro" id="IPR013581">
    <property type="entry name" value="PDR_assoc"/>
</dbReference>
<dbReference type="PANTHER" id="PTHR48040">
    <property type="entry name" value="PLEIOTROPIC DRUG RESISTANCE PROTEIN 1-LIKE ISOFORM X1"/>
    <property type="match status" value="1"/>
</dbReference>
<evidence type="ECO:0000256" key="4">
    <source>
        <dbReference type="ARBA" id="ARBA00022692"/>
    </source>
</evidence>
<accession>A0ABD2T5H2</accession>
<evidence type="ECO:0000256" key="1">
    <source>
        <dbReference type="ARBA" id="ARBA00004141"/>
    </source>
</evidence>
<feature type="transmembrane region" description="Helical" evidence="11">
    <location>
        <begin position="30"/>
        <end position="52"/>
    </location>
</feature>
<keyword evidence="3" id="KW-0813">Transport</keyword>
<feature type="compositionally biased region" description="Basic and acidic residues" evidence="10">
    <location>
        <begin position="155"/>
        <end position="166"/>
    </location>
</feature>
<feature type="transmembrane region" description="Helical" evidence="11">
    <location>
        <begin position="753"/>
        <end position="776"/>
    </location>
</feature>
<feature type="transmembrane region" description="Helical" evidence="11">
    <location>
        <begin position="675"/>
        <end position="695"/>
    </location>
</feature>
<evidence type="ECO:0000256" key="3">
    <source>
        <dbReference type="ARBA" id="ARBA00022448"/>
    </source>
</evidence>
<dbReference type="FunFam" id="3.40.50.300:FF:000059">
    <property type="entry name" value="ABC transporter G family member 40"/>
    <property type="match status" value="1"/>
</dbReference>
<dbReference type="InterPro" id="IPR003593">
    <property type="entry name" value="AAA+_ATPase"/>
</dbReference>
<evidence type="ECO:0000256" key="10">
    <source>
        <dbReference type="SAM" id="MobiDB-lite"/>
    </source>
</evidence>
<evidence type="ECO:0000256" key="6">
    <source>
        <dbReference type="ARBA" id="ARBA00022741"/>
    </source>
</evidence>
<organism evidence="14 15">
    <name type="scientific">Solanum stoloniferum</name>
    <dbReference type="NCBI Taxonomy" id="62892"/>
    <lineage>
        <taxon>Eukaryota</taxon>
        <taxon>Viridiplantae</taxon>
        <taxon>Streptophyta</taxon>
        <taxon>Embryophyta</taxon>
        <taxon>Tracheophyta</taxon>
        <taxon>Spermatophyta</taxon>
        <taxon>Magnoliopsida</taxon>
        <taxon>eudicotyledons</taxon>
        <taxon>Gunneridae</taxon>
        <taxon>Pentapetalae</taxon>
        <taxon>asterids</taxon>
        <taxon>lamiids</taxon>
        <taxon>Solanales</taxon>
        <taxon>Solanaceae</taxon>
        <taxon>Solanoideae</taxon>
        <taxon>Solaneae</taxon>
        <taxon>Solanum</taxon>
    </lineage>
</organism>
<evidence type="ECO:0000256" key="9">
    <source>
        <dbReference type="ARBA" id="ARBA00023136"/>
    </source>
</evidence>
<dbReference type="PANTHER" id="PTHR48040:SF20">
    <property type="entry name" value="PLEIOTROPIC DRUG RESISTANCE PROTEIN 1"/>
    <property type="match status" value="1"/>
</dbReference>
<feature type="non-terminal residue" evidence="14">
    <location>
        <position position="1"/>
    </location>
</feature>
<dbReference type="AlphaFoldDB" id="A0ABD2T5H2"/>
<evidence type="ECO:0000256" key="5">
    <source>
        <dbReference type="ARBA" id="ARBA00022737"/>
    </source>
</evidence>
<keyword evidence="7" id="KW-0067">ATP-binding</keyword>
<evidence type="ECO:0000256" key="8">
    <source>
        <dbReference type="ARBA" id="ARBA00022989"/>
    </source>
</evidence>
<protein>
    <recommendedName>
        <fullName evidence="13">ABC transporter domain-containing protein</fullName>
    </recommendedName>
</protein>
<dbReference type="CDD" id="cd03232">
    <property type="entry name" value="ABCG_PDR_domain2"/>
    <property type="match status" value="1"/>
</dbReference>
<proteinExistence type="inferred from homology"/>
<dbReference type="InterPro" id="IPR003439">
    <property type="entry name" value="ABC_transporter-like_ATP-bd"/>
</dbReference>
<dbReference type="Proteomes" id="UP001627284">
    <property type="component" value="Unassembled WGS sequence"/>
</dbReference>
<feature type="domain" description="ABC transporter" evidence="13">
    <location>
        <begin position="186"/>
        <end position="438"/>
    </location>
</feature>
<dbReference type="EMBL" id="JBJKTR010000012">
    <property type="protein sequence ID" value="KAL3351086.1"/>
    <property type="molecule type" value="Genomic_DNA"/>
</dbReference>
<reference evidence="14 15" key="1">
    <citation type="submission" date="2024-05" db="EMBL/GenBank/DDBJ databases">
        <title>De novo assembly of an allotetraploid wild potato.</title>
        <authorList>
            <person name="Hosaka A.J."/>
        </authorList>
    </citation>
    <scope>NUCLEOTIDE SEQUENCE [LARGE SCALE GENOMIC DNA]</scope>
    <source>
        <tissue evidence="14">Young leaves</tissue>
    </source>
</reference>
<evidence type="ECO:0000313" key="14">
    <source>
        <dbReference type="EMBL" id="KAL3351086.1"/>
    </source>
</evidence>
<keyword evidence="9 11" id="KW-0472">Membrane</keyword>
<dbReference type="Pfam" id="PF08370">
    <property type="entry name" value="PDR_assoc"/>
    <property type="match status" value="1"/>
</dbReference>
<evidence type="ECO:0000256" key="7">
    <source>
        <dbReference type="ARBA" id="ARBA00022840"/>
    </source>
</evidence>
<keyword evidence="8 11" id="KW-1133">Transmembrane helix</keyword>
<comment type="caution">
    <text evidence="14">The sequence shown here is derived from an EMBL/GenBank/DDBJ whole genome shotgun (WGS) entry which is preliminary data.</text>
</comment>
<feature type="transmembrane region" description="Helical" evidence="11">
    <location>
        <begin position="112"/>
        <end position="139"/>
    </location>
</feature>
<evidence type="ECO:0000259" key="13">
    <source>
        <dbReference type="PROSITE" id="PS50893"/>
    </source>
</evidence>
<dbReference type="SMART" id="SM00382">
    <property type="entry name" value="AAA"/>
    <property type="match status" value="1"/>
</dbReference>
<evidence type="ECO:0000313" key="15">
    <source>
        <dbReference type="Proteomes" id="UP001627284"/>
    </source>
</evidence>
<keyword evidence="12" id="KW-0732">Signal</keyword>
<feature type="chain" id="PRO_5044867425" description="ABC transporter domain-containing protein" evidence="12">
    <location>
        <begin position="18"/>
        <end position="784"/>
    </location>
</feature>
<dbReference type="Pfam" id="PF00005">
    <property type="entry name" value="ABC_tran"/>
    <property type="match status" value="1"/>
</dbReference>
<evidence type="ECO:0000256" key="2">
    <source>
        <dbReference type="ARBA" id="ARBA00006012"/>
    </source>
</evidence>
<feature type="transmembrane region" description="Helical" evidence="11">
    <location>
        <begin position="532"/>
        <end position="550"/>
    </location>
</feature>
<feature type="region of interest" description="Disordered" evidence="10">
    <location>
        <begin position="150"/>
        <end position="172"/>
    </location>
</feature>
<sequence>FFKHFLLLILVNQMASGLFRFIGATGRTMGVANTFGTFVLLLQFALGGFVLSRDDVKKWWLWGYWSSPMMYSMNSILVNEFDGKKWKQIAPIGTDSLGVTVVRSRGFFTNAYWYWIGVGALIGFTIVFNICYSLALAYLNPFGKPQGMISEDSDDAKTTNTEKEVSTSEGQNKKKGMVLPFEPHSITFDEVTYSVNMPQEMKNQGATEDRLVLLNGVCGAFRPGVLTALMGVSGAGKTTLMDVLAGRKTGGYIDGSIKISGYPKKQETFARISGYCEQNDIHSPYVTVYESLVYSAWLRLPSDVDEKTRKMFVDEVMELVELTPLRSALVGLPGVNGLSTEQRKRLTIAVELVANPSIIFMDEPTSGLDARAAAIVMRTVRNTVDTGRTVVCTIHQPSIDIFEAFDELFLMKRGGKEIYVGPLGHHSCHLIRYFESIPGVSKIQDGYNPATWMLEITNSAQEMMLGLDFTDLYKKSDFYRRNKTLISELSMPRPGTKDLHFDNQYSQPFWTQCMACLWKQHWSYWRNPAYTAVRYIFTIFIALAIGTMFWDLGSKVSKSQDLFNAMGSMYAPVLFLGFQNASSVMPVVAVERTVFYRERAAGMYSSLPYAFGQTFIEIPYVFVQAVTYGVIIYAMIGFEWTVTKFFWYLFIMYFTLLYFTFYGMMSVAVSPNQNIAQIVSIFGYAVWNLFSGFMIPRPSMPIWWRWYYWACPVAWTLYGLVASQFGDLQDKLTDSDETAKHFLRRYFGFKHDFLGVVAVVTVAYAVVFAVTFALSIKVFNFQKR</sequence>
<evidence type="ECO:0000256" key="11">
    <source>
        <dbReference type="SAM" id="Phobius"/>
    </source>
</evidence>
<dbReference type="GO" id="GO:0016020">
    <property type="term" value="C:membrane"/>
    <property type="evidence" value="ECO:0007669"/>
    <property type="project" value="UniProtKB-SubCell"/>
</dbReference>
<feature type="transmembrane region" description="Helical" evidence="11">
    <location>
        <begin position="707"/>
        <end position="726"/>
    </location>
</feature>
<feature type="signal peptide" evidence="12">
    <location>
        <begin position="1"/>
        <end position="17"/>
    </location>
</feature>
<feature type="transmembrane region" description="Helical" evidence="11">
    <location>
        <begin position="645"/>
        <end position="669"/>
    </location>
</feature>
<keyword evidence="6" id="KW-0547">Nucleotide-binding</keyword>
<dbReference type="InterPro" id="IPR013525">
    <property type="entry name" value="ABC2_TM"/>
</dbReference>
<dbReference type="PROSITE" id="PS50893">
    <property type="entry name" value="ABC_TRANSPORTER_2"/>
    <property type="match status" value="1"/>
</dbReference>